<dbReference type="RefSeq" id="WP_260996356.1">
    <property type="nucleotide sequence ID" value="NZ_CP054475.1"/>
</dbReference>
<organism evidence="1 2">
    <name type="scientific">Thalassolituus hydrocarboniclasticus</name>
    <dbReference type="NCBI Taxonomy" id="2742796"/>
    <lineage>
        <taxon>Bacteria</taxon>
        <taxon>Pseudomonadati</taxon>
        <taxon>Pseudomonadota</taxon>
        <taxon>Gammaproteobacteria</taxon>
        <taxon>Oceanospirillales</taxon>
        <taxon>Oceanospirillaceae</taxon>
        <taxon>Thalassolituus</taxon>
    </lineage>
</organism>
<evidence type="ECO:0008006" key="3">
    <source>
        <dbReference type="Google" id="ProtNLM"/>
    </source>
</evidence>
<dbReference type="Proteomes" id="UP001065322">
    <property type="component" value="Chromosome"/>
</dbReference>
<dbReference type="EMBL" id="CP054475">
    <property type="protein sequence ID" value="UXD87562.1"/>
    <property type="molecule type" value="Genomic_DNA"/>
</dbReference>
<proteinExistence type="predicted"/>
<reference evidence="2" key="1">
    <citation type="submission" date="2020-06" db="EMBL/GenBank/DDBJ databases">
        <title>Thalassolituus marinus alknpb1M-1, a hydrocarbon-degrading bacterium isolated from the deep-sea overlying water using an in-situ strategy from the South China Sea basin.</title>
        <authorList>
            <person name="Dong C."/>
            <person name="Chen Y."/>
            <person name="Shao Z."/>
        </authorList>
    </citation>
    <scope>NUCLEOTIDE SEQUENCE [LARGE SCALE GENOMIC DNA]</scope>
    <source>
        <strain evidence="2">alknpb1M-1</strain>
    </source>
</reference>
<gene>
    <name evidence="1" type="ORF">HUF19_08985</name>
</gene>
<protein>
    <recommendedName>
        <fullName evidence="3">PilZ domain-containing protein</fullName>
    </recommendedName>
</protein>
<evidence type="ECO:0000313" key="2">
    <source>
        <dbReference type="Proteomes" id="UP001065322"/>
    </source>
</evidence>
<sequence>MAIVLLKEKDDILVRGDLIEITPLGFQCELQLCEMDRLRDEAGRYKSLELELTLRSHSGDCSIRGNGSVYSVRRASQTLCVVTVRFGELEQNAYRLISEHLTPNPVFDIDEARSARKSRMA</sequence>
<name>A0ABY6AA93_9GAMM</name>
<evidence type="ECO:0000313" key="1">
    <source>
        <dbReference type="EMBL" id="UXD87562.1"/>
    </source>
</evidence>
<keyword evidence="2" id="KW-1185">Reference proteome</keyword>
<accession>A0ABY6AA93</accession>